<dbReference type="GO" id="GO:0009451">
    <property type="term" value="P:RNA modification"/>
    <property type="evidence" value="ECO:0007669"/>
    <property type="project" value="InterPro"/>
</dbReference>
<reference evidence="4" key="2">
    <citation type="submission" date="2021-12" db="EMBL/GenBank/DDBJ databases">
        <title>Resequencing data analysis of finger millet.</title>
        <authorList>
            <person name="Hatakeyama M."/>
            <person name="Aluri S."/>
            <person name="Balachadran M.T."/>
            <person name="Sivarajan S.R."/>
            <person name="Poveda L."/>
            <person name="Shimizu-Inatsugi R."/>
            <person name="Schlapbach R."/>
            <person name="Sreeman S.M."/>
            <person name="Shimizu K.K."/>
        </authorList>
    </citation>
    <scope>NUCLEOTIDE SEQUENCE</scope>
</reference>
<accession>A0AAV5CX77</accession>
<dbReference type="Pfam" id="PF13041">
    <property type="entry name" value="PPR_2"/>
    <property type="match status" value="1"/>
</dbReference>
<dbReference type="PROSITE" id="PS51375">
    <property type="entry name" value="PPR"/>
    <property type="match status" value="4"/>
</dbReference>
<keyword evidence="1" id="KW-0677">Repeat</keyword>
<feature type="repeat" description="PPR" evidence="3">
    <location>
        <begin position="506"/>
        <end position="540"/>
    </location>
</feature>
<keyword evidence="5" id="KW-1185">Reference proteome</keyword>
<dbReference type="GO" id="GO:0003723">
    <property type="term" value="F:RNA binding"/>
    <property type="evidence" value="ECO:0007669"/>
    <property type="project" value="InterPro"/>
</dbReference>
<comment type="caution">
    <text evidence="4">The sequence shown here is derived from an EMBL/GenBank/DDBJ whole genome shotgun (WGS) entry which is preliminary data.</text>
</comment>
<dbReference type="EMBL" id="BQKI01000009">
    <property type="protein sequence ID" value="GJN03224.1"/>
    <property type="molecule type" value="Genomic_DNA"/>
</dbReference>
<proteinExistence type="predicted"/>
<dbReference type="InterPro" id="IPR046960">
    <property type="entry name" value="PPR_At4g14850-like_plant"/>
</dbReference>
<sequence>MRALQSRAAVPRLLDTAAAAALARGLPPLPPSRASPGLTNDDPSCDTWLTDLLARGGDTAQGAYDLFDETPRRGTVPWNATIARHARHRSVHDALCAAARMHGAGTALTEATFASVLGACARGRRFGEGAQAHCQVLKSGHEGFPVVGASLLDFYSSCLDLRACRTLFETLHPRNELLWSPMVVALVRFGLLSEALGLLELMPVPRDVFAWTAVISGYSKSTYECSDKALGLFVRLLAEDDAMPNEYTYDSVLRACVRLKALDFGRSVHGCLIRSGYETDQLITSALIDLYCSSDSLDDALLVYNGLETPSLITSHTLIARLTSMGRTKDAMTVFSQMPEHDSGSYNLMIKACAAEGRIEDCQRIFEKMPRRNMVSLNSMMSVLLQNGRLDEGQKLFEQIKDEKDTITWNSMISGYIQNDYPSEALKQFVEMYRLSIGCSPSTFSALLHACASIGTLEQGKMVHATLCKSSFDSNGHVGTALTDMYFKCGCVSDARLAFGFITLPNIASWTAFINGLAQNGRCLEALVQFGRMLRHHVRPNEITFLGLLMASARAGLVDKGMKIFYSMENYGLIPTVEHYTCAVDLLGRTGRIREAEKFISEMPVPADGVVWGALLTACWYSMDLEMGEKVAQKLFCMGIKHRSAYIAMSNIYAKLGKWEEVVKVRTRLRSLDAKKEPGCSWIELKDIVHVFLVDDQNHRERDKIHSMLDDVLSNISLYSEYDDGLHDYKSVSGSIHGLRNVSRPRCRSPEASSVSTPLKNSPEALLGAIKSLH</sequence>
<evidence type="ECO:0000256" key="2">
    <source>
        <dbReference type="ARBA" id="ARBA00022946"/>
    </source>
</evidence>
<dbReference type="NCBIfam" id="TIGR00756">
    <property type="entry name" value="PPR"/>
    <property type="match status" value="2"/>
</dbReference>
<protein>
    <recommendedName>
        <fullName evidence="6">Pentatricopeptide repeat-containing protein</fullName>
    </recommendedName>
</protein>
<evidence type="ECO:0000256" key="1">
    <source>
        <dbReference type="ARBA" id="ARBA00022737"/>
    </source>
</evidence>
<organism evidence="4 5">
    <name type="scientific">Eleusine coracana subsp. coracana</name>
    <dbReference type="NCBI Taxonomy" id="191504"/>
    <lineage>
        <taxon>Eukaryota</taxon>
        <taxon>Viridiplantae</taxon>
        <taxon>Streptophyta</taxon>
        <taxon>Embryophyta</taxon>
        <taxon>Tracheophyta</taxon>
        <taxon>Spermatophyta</taxon>
        <taxon>Magnoliopsida</taxon>
        <taxon>Liliopsida</taxon>
        <taxon>Poales</taxon>
        <taxon>Poaceae</taxon>
        <taxon>PACMAD clade</taxon>
        <taxon>Chloridoideae</taxon>
        <taxon>Cynodonteae</taxon>
        <taxon>Eleusininae</taxon>
        <taxon>Eleusine</taxon>
    </lineage>
</organism>
<dbReference type="SUPFAM" id="SSF48452">
    <property type="entry name" value="TPR-like"/>
    <property type="match status" value="1"/>
</dbReference>
<evidence type="ECO:0000313" key="5">
    <source>
        <dbReference type="Proteomes" id="UP001054889"/>
    </source>
</evidence>
<dbReference type="Gene3D" id="1.25.40.10">
    <property type="entry name" value="Tetratricopeptide repeat domain"/>
    <property type="match status" value="5"/>
</dbReference>
<dbReference type="Proteomes" id="UP001054889">
    <property type="component" value="Unassembled WGS sequence"/>
</dbReference>
<dbReference type="InterPro" id="IPR002885">
    <property type="entry name" value="PPR_rpt"/>
</dbReference>
<feature type="repeat" description="PPR" evidence="3">
    <location>
        <begin position="405"/>
        <end position="439"/>
    </location>
</feature>
<dbReference type="PANTHER" id="PTHR47926:SF347">
    <property type="entry name" value="PENTATRICOPEPTIDE REPEAT-CONTAINING PROTEIN"/>
    <property type="match status" value="1"/>
</dbReference>
<name>A0AAV5CX77_ELECO</name>
<dbReference type="InterPro" id="IPR046848">
    <property type="entry name" value="E_motif"/>
</dbReference>
<evidence type="ECO:0008006" key="6">
    <source>
        <dbReference type="Google" id="ProtNLM"/>
    </source>
</evidence>
<dbReference type="FunFam" id="1.25.40.10:FF:000090">
    <property type="entry name" value="Pentatricopeptide repeat-containing protein, chloroplastic"/>
    <property type="match status" value="1"/>
</dbReference>
<dbReference type="AlphaFoldDB" id="A0AAV5CX77"/>
<gene>
    <name evidence="4" type="primary">ga20644</name>
    <name evidence="4" type="ORF">PR202_ga20644</name>
</gene>
<dbReference type="Pfam" id="PF01535">
    <property type="entry name" value="PPR"/>
    <property type="match status" value="7"/>
</dbReference>
<dbReference type="Pfam" id="PF20431">
    <property type="entry name" value="E_motif"/>
    <property type="match status" value="1"/>
</dbReference>
<dbReference type="PANTHER" id="PTHR47926">
    <property type="entry name" value="PENTATRICOPEPTIDE REPEAT-CONTAINING PROTEIN"/>
    <property type="match status" value="1"/>
</dbReference>
<feature type="repeat" description="PPR" evidence="3">
    <location>
        <begin position="342"/>
        <end position="376"/>
    </location>
</feature>
<feature type="repeat" description="PPR" evidence="3">
    <location>
        <begin position="541"/>
        <end position="575"/>
    </location>
</feature>
<dbReference type="InterPro" id="IPR011990">
    <property type="entry name" value="TPR-like_helical_dom_sf"/>
</dbReference>
<keyword evidence="2" id="KW-0809">Transit peptide</keyword>
<reference evidence="4" key="1">
    <citation type="journal article" date="2018" name="DNA Res.">
        <title>Multiple hybrid de novo genome assembly of finger millet, an orphan allotetraploid crop.</title>
        <authorList>
            <person name="Hatakeyama M."/>
            <person name="Aluri S."/>
            <person name="Balachadran M.T."/>
            <person name="Sivarajan S.R."/>
            <person name="Patrignani A."/>
            <person name="Gruter S."/>
            <person name="Poveda L."/>
            <person name="Shimizu-Inatsugi R."/>
            <person name="Baeten J."/>
            <person name="Francoijs K.J."/>
            <person name="Nataraja K.N."/>
            <person name="Reddy Y.A.N."/>
            <person name="Phadnis S."/>
            <person name="Ravikumar R.L."/>
            <person name="Schlapbach R."/>
            <person name="Sreeman S.M."/>
            <person name="Shimizu K.K."/>
        </authorList>
    </citation>
    <scope>NUCLEOTIDE SEQUENCE</scope>
</reference>
<evidence type="ECO:0000256" key="3">
    <source>
        <dbReference type="PROSITE-ProRule" id="PRU00708"/>
    </source>
</evidence>
<evidence type="ECO:0000313" key="4">
    <source>
        <dbReference type="EMBL" id="GJN03224.1"/>
    </source>
</evidence>